<name>A0A9Q3QBY3_9BASI</name>
<keyword evidence="3" id="KW-1185">Reference proteome</keyword>
<evidence type="ECO:0000313" key="2">
    <source>
        <dbReference type="EMBL" id="MBW0593028.1"/>
    </source>
</evidence>
<feature type="region of interest" description="Disordered" evidence="1">
    <location>
        <begin position="117"/>
        <end position="136"/>
    </location>
</feature>
<organism evidence="2 3">
    <name type="scientific">Austropuccinia psidii MF-1</name>
    <dbReference type="NCBI Taxonomy" id="1389203"/>
    <lineage>
        <taxon>Eukaryota</taxon>
        <taxon>Fungi</taxon>
        <taxon>Dikarya</taxon>
        <taxon>Basidiomycota</taxon>
        <taxon>Pucciniomycotina</taxon>
        <taxon>Pucciniomycetes</taxon>
        <taxon>Pucciniales</taxon>
        <taxon>Sphaerophragmiaceae</taxon>
        <taxon>Austropuccinia</taxon>
    </lineage>
</organism>
<accession>A0A9Q3QBY3</accession>
<dbReference type="AlphaFoldDB" id="A0A9Q3QBY3"/>
<comment type="caution">
    <text evidence="2">The sequence shown here is derived from an EMBL/GenBank/DDBJ whole genome shotgun (WGS) entry which is preliminary data.</text>
</comment>
<evidence type="ECO:0000313" key="3">
    <source>
        <dbReference type="Proteomes" id="UP000765509"/>
    </source>
</evidence>
<gene>
    <name evidence="2" type="ORF">O181_132743</name>
</gene>
<dbReference type="EMBL" id="AVOT02151772">
    <property type="protein sequence ID" value="MBW0593028.1"/>
    <property type="molecule type" value="Genomic_DNA"/>
</dbReference>
<proteinExistence type="predicted"/>
<sequence>MSWFCKQKEILTALYPDISETMVHKRISRKCGGDLEHAIRRRCLVPFSTEDYINAMEEITTRKKIAIYWYKPPIDNQTSGKPISRPNKLQDKAHLKYHKCGSTSHLANNFPKKTRINEIEIEKEDNTKEKNDVSLH</sequence>
<dbReference type="Proteomes" id="UP000765509">
    <property type="component" value="Unassembled WGS sequence"/>
</dbReference>
<dbReference type="OrthoDB" id="2506710at2759"/>
<evidence type="ECO:0000256" key="1">
    <source>
        <dbReference type="SAM" id="MobiDB-lite"/>
    </source>
</evidence>
<protein>
    <submittedName>
        <fullName evidence="2">Uncharacterized protein</fullName>
    </submittedName>
</protein>
<reference evidence="2" key="1">
    <citation type="submission" date="2021-03" db="EMBL/GenBank/DDBJ databases">
        <title>Draft genome sequence of rust myrtle Austropuccinia psidii MF-1, a brazilian biotype.</title>
        <authorList>
            <person name="Quecine M.C."/>
            <person name="Pachon D.M.R."/>
            <person name="Bonatelli M.L."/>
            <person name="Correr F.H."/>
            <person name="Franceschini L.M."/>
            <person name="Leite T.F."/>
            <person name="Margarido G.R.A."/>
            <person name="Almeida C.A."/>
            <person name="Ferrarezi J.A."/>
            <person name="Labate C.A."/>
        </authorList>
    </citation>
    <scope>NUCLEOTIDE SEQUENCE</scope>
    <source>
        <strain evidence="2">MF-1</strain>
    </source>
</reference>